<name>A0A543KWI4_9BURK</name>
<dbReference type="EMBL" id="VFPV01000004">
    <property type="protein sequence ID" value="TQM99442.1"/>
    <property type="molecule type" value="Genomic_DNA"/>
</dbReference>
<comment type="caution">
    <text evidence="1">The sequence shown here is derived from an EMBL/GenBank/DDBJ whole genome shotgun (WGS) entry which is preliminary data.</text>
</comment>
<evidence type="ECO:0000313" key="1">
    <source>
        <dbReference type="EMBL" id="TQM99442.1"/>
    </source>
</evidence>
<accession>A0A543KWI4</accession>
<gene>
    <name evidence="1" type="ORF">BDD18_4101</name>
</gene>
<organism evidence="1 2">
    <name type="scientific">Acidovorax temperans</name>
    <dbReference type="NCBI Taxonomy" id="80878"/>
    <lineage>
        <taxon>Bacteria</taxon>
        <taxon>Pseudomonadati</taxon>
        <taxon>Pseudomonadota</taxon>
        <taxon>Betaproteobacteria</taxon>
        <taxon>Burkholderiales</taxon>
        <taxon>Comamonadaceae</taxon>
        <taxon>Acidovorax</taxon>
    </lineage>
</organism>
<evidence type="ECO:0000313" key="2">
    <source>
        <dbReference type="Proteomes" id="UP000316993"/>
    </source>
</evidence>
<sequence length="87" mass="9196">MHTSTHGVTGSLLVSILPSMNFNAVIERDLETGLLVGRVPGIPGAHTQGETIEEVRANLAEVIELLQSQGALEPESEFIATTSLMVA</sequence>
<reference evidence="1 2" key="1">
    <citation type="submission" date="2019-06" db="EMBL/GenBank/DDBJ databases">
        <title>Genomic Encyclopedia of Archaeal and Bacterial Type Strains, Phase II (KMG-II): from individual species to whole genera.</title>
        <authorList>
            <person name="Goeker M."/>
        </authorList>
    </citation>
    <scope>NUCLEOTIDE SEQUENCE [LARGE SCALE GENOMIC DNA]</scope>
    <source>
        <strain evidence="1 2">DSM 7270</strain>
    </source>
</reference>
<dbReference type="AlphaFoldDB" id="A0A543KWI4"/>
<dbReference type="PANTHER" id="PTHR34504:SF4">
    <property type="entry name" value="ANTITOXIN HICB"/>
    <property type="match status" value="1"/>
</dbReference>
<dbReference type="InterPro" id="IPR035069">
    <property type="entry name" value="TTHA1013/TTHA0281-like"/>
</dbReference>
<dbReference type="InterPro" id="IPR051404">
    <property type="entry name" value="TA_system_antitoxin"/>
</dbReference>
<proteinExistence type="predicted"/>
<dbReference type="PANTHER" id="PTHR34504">
    <property type="entry name" value="ANTITOXIN HICB"/>
    <property type="match status" value="1"/>
</dbReference>
<dbReference type="Gene3D" id="3.30.160.250">
    <property type="match status" value="1"/>
</dbReference>
<protein>
    <submittedName>
        <fullName evidence="1">Putative RNase H-like HicB family nuclease</fullName>
    </submittedName>
</protein>
<dbReference type="SUPFAM" id="SSF143100">
    <property type="entry name" value="TTHA1013/TTHA0281-like"/>
    <property type="match status" value="1"/>
</dbReference>
<dbReference type="Proteomes" id="UP000316993">
    <property type="component" value="Unassembled WGS sequence"/>
</dbReference>